<organism evidence="10 11">
    <name type="scientific">Coffea arabica</name>
    <name type="common">Arabian coffee</name>
    <dbReference type="NCBI Taxonomy" id="13443"/>
    <lineage>
        <taxon>Eukaryota</taxon>
        <taxon>Viridiplantae</taxon>
        <taxon>Streptophyta</taxon>
        <taxon>Embryophyta</taxon>
        <taxon>Tracheophyta</taxon>
        <taxon>Spermatophyta</taxon>
        <taxon>Magnoliopsida</taxon>
        <taxon>eudicotyledons</taxon>
        <taxon>Gunneridae</taxon>
        <taxon>Pentapetalae</taxon>
        <taxon>asterids</taxon>
        <taxon>lamiids</taxon>
        <taxon>Gentianales</taxon>
        <taxon>Rubiaceae</taxon>
        <taxon>Ixoroideae</taxon>
        <taxon>Gardenieae complex</taxon>
        <taxon>Bertiereae - Coffeeae clade</taxon>
        <taxon>Coffeeae</taxon>
        <taxon>Coffea</taxon>
    </lineage>
</organism>
<feature type="compositionally biased region" description="Basic and acidic residues" evidence="7">
    <location>
        <begin position="91"/>
        <end position="102"/>
    </location>
</feature>
<keyword evidence="2" id="KW-0479">Metal-binding</keyword>
<feature type="region of interest" description="Disordered" evidence="7">
    <location>
        <begin position="1139"/>
        <end position="1175"/>
    </location>
</feature>
<reference evidence="11" key="1">
    <citation type="submission" date="2025-08" db="UniProtKB">
        <authorList>
            <consortium name="RefSeq"/>
        </authorList>
    </citation>
    <scope>IDENTIFICATION</scope>
    <source>
        <tissue evidence="11">Leaves</tissue>
    </source>
</reference>
<evidence type="ECO:0000259" key="9">
    <source>
        <dbReference type="PROSITE" id="PS51186"/>
    </source>
</evidence>
<evidence type="ECO:0000313" key="10">
    <source>
        <dbReference type="Proteomes" id="UP001652660"/>
    </source>
</evidence>
<evidence type="ECO:0000256" key="2">
    <source>
        <dbReference type="ARBA" id="ARBA00022723"/>
    </source>
</evidence>
<dbReference type="InterPro" id="IPR013083">
    <property type="entry name" value="Znf_RING/FYVE/PHD"/>
</dbReference>
<sequence>MEGENEIYHKNCMYNNMTSMLFGKEFEGLQDDTLEGSLDEHKIFTEIFIEPDSGGRKKQCLVSGVINFEVDGTQQTDGTFCSNNANSQLTRPEDPCELKEDSWGNPGQGHGSEDFTFSVWSNNDMNFKRARLSGGDFDAKPSSGVILKVSGPSEGGDSGVSQPTSLAVTCHLVESSSQGVTSYSYLLKHHQAVNAGDVISENEALNCNLSSLDGNEGKDIAVSNALASPVFQENSATKVLAATPPAIVANKLGPGRPAKPRWKDSCFLELDEAELLLPRNNKNDPRPLLRYHISCLLRAAGWVIGRRKRNNKHNLVGEHVYKSPEGRPIREFHRAWSMCRERLFSDANNVMRGTDYIQWTDMTQFWSDLSSITSAIEKQLDNWDSTAALAHLWCLLDPFANVVFIKKSLRLFKEGKAVKARRNVVIHPFGKCDSFFCSDAMQGLLSHDSYYSEKSCMDSLKAVSGTATKSRSISGNERITLRQNSLQVCGPDCSCEQTGICLFDVPLSSGNANMSLGEHETVSPGQESNRSSVTCDKERYEHNEDLPVRGAISMQRVKEEDQTFDVQMNPIGWSCVGADSNCRTYSLKAKIGDTSFAGAGVRRRKTPKKSRKISEMKLTTPYKGGFKEIDGNGFKIDSGAKESYLGENSLGRRSRKSKKCGLKDDDLLISAIIKNKSCKSSHKRSISKTKHLRKRKSQKGSCKLLVRSLNRGGKHLMEGKWSLYSQRTILSWLIHSGVISRKEVIQYRNPKADVLVKDGFVTSDGILCKCCNKVLSISEFKRHAGFTLNRPCLNLFMESGKPFTLCQLEAWSAEYKVRKGAPRTVQVEEIDENDDSCGRCGDGGELICCDNCPSTFHQACLYAQELPEGNWYCPQCICQICTDLVDIKDSSRCPGTLKCFQCENRYHEACLQGRGTIVEMASDTWFCSETCEQIYSGLQSRIGMMNLLSEGFCWTLLKCIHGDQKVHSAQRFVALKAECNSKLAVALTIMEECFLPMVDPRTGIDMIPQVVYNWGSQFARLNYDGFYTVVLEKNDILMSIASIRIHGVIVAEMPLIATCSKYRRQGMCRRLLNSIELMLKSLKVEKLVISAIPGLVETWTEGFGFKPLEDYEKKGLSNINLMVFPGTVWLKKSLCENEPDQKPGPSAASIARVDDPTSSGRCSQGGFSQQPGQQCDQYPFEVANGVENFGSADRMKELTVKNQENGSLHHEESQHGDSFLVSEPAQHSDQGECHEEAHPGGEIRPVDSDFQLTEGQDFSCPAKVSLDETAPLLENAQLHIVSCVESQEMYDRQNNFVEIYSLAKSM</sequence>
<dbReference type="Pfam" id="PF16135">
    <property type="entry name" value="TDBD"/>
    <property type="match status" value="1"/>
</dbReference>
<feature type="compositionally biased region" description="Basic and acidic residues" evidence="7">
    <location>
        <begin position="1229"/>
        <end position="1246"/>
    </location>
</feature>
<keyword evidence="10" id="KW-1185">Reference proteome</keyword>
<proteinExistence type="predicted"/>
<keyword evidence="4" id="KW-0862">Zinc</keyword>
<feature type="compositionally biased region" description="Polar residues" evidence="7">
    <location>
        <begin position="79"/>
        <end position="90"/>
    </location>
</feature>
<keyword evidence="5" id="KW-0539">Nucleus</keyword>
<dbReference type="Proteomes" id="UP001652660">
    <property type="component" value="Chromosome 5e"/>
</dbReference>
<dbReference type="InterPro" id="IPR019787">
    <property type="entry name" value="Znf_PHD-finger"/>
</dbReference>
<dbReference type="SMART" id="SM00249">
    <property type="entry name" value="PHD"/>
    <property type="match status" value="2"/>
</dbReference>
<feature type="region of interest" description="Disordered" evidence="7">
    <location>
        <begin position="680"/>
        <end position="699"/>
    </location>
</feature>
<protein>
    <submittedName>
        <fullName evidence="11">Increased DNA methylation 1-like isoform X1</fullName>
    </submittedName>
</protein>
<dbReference type="PROSITE" id="PS51186">
    <property type="entry name" value="GNAT"/>
    <property type="match status" value="1"/>
</dbReference>
<dbReference type="SUPFAM" id="SSF55729">
    <property type="entry name" value="Acyl-CoA N-acyltransferases (Nat)"/>
    <property type="match status" value="1"/>
</dbReference>
<dbReference type="Pfam" id="PF23209">
    <property type="entry name" value="IDM1_C"/>
    <property type="match status" value="1"/>
</dbReference>
<feature type="domain" description="N-acetyltransferase" evidence="9">
    <location>
        <begin position="970"/>
        <end position="1135"/>
    </location>
</feature>
<dbReference type="GeneID" id="140006716"/>
<dbReference type="InterPro" id="IPR000182">
    <property type="entry name" value="GNAT_dom"/>
</dbReference>
<accession>A0ABM4UD59</accession>
<evidence type="ECO:0000256" key="5">
    <source>
        <dbReference type="ARBA" id="ARBA00023242"/>
    </source>
</evidence>
<comment type="subcellular location">
    <subcellularLocation>
        <location evidence="1">Nucleus</location>
    </subcellularLocation>
</comment>
<dbReference type="PANTHER" id="PTHR46508">
    <property type="entry name" value="PHD FINGER FAMILY PROTEIN"/>
    <property type="match status" value="1"/>
</dbReference>
<feature type="compositionally biased region" description="Basic residues" evidence="7">
    <location>
        <begin position="680"/>
        <end position="698"/>
    </location>
</feature>
<dbReference type="InterPro" id="IPR001965">
    <property type="entry name" value="Znf_PHD"/>
</dbReference>
<feature type="domain" description="PHD-type" evidence="8">
    <location>
        <begin position="834"/>
        <end position="879"/>
    </location>
</feature>
<evidence type="ECO:0000256" key="1">
    <source>
        <dbReference type="ARBA" id="ARBA00004123"/>
    </source>
</evidence>
<evidence type="ECO:0000256" key="3">
    <source>
        <dbReference type="ARBA" id="ARBA00022771"/>
    </source>
</evidence>
<evidence type="ECO:0000256" key="7">
    <source>
        <dbReference type="SAM" id="MobiDB-lite"/>
    </source>
</evidence>
<evidence type="ECO:0000256" key="4">
    <source>
        <dbReference type="ARBA" id="ARBA00022833"/>
    </source>
</evidence>
<gene>
    <name evidence="11" type="primary">LOC140006716</name>
</gene>
<dbReference type="SUPFAM" id="SSF57903">
    <property type="entry name" value="FYVE/PHD zinc finger"/>
    <property type="match status" value="1"/>
</dbReference>
<dbReference type="InterPro" id="IPR056511">
    <property type="entry name" value="IDM1_C"/>
</dbReference>
<feature type="compositionally biased region" description="Low complexity" evidence="7">
    <location>
        <begin position="1164"/>
        <end position="1174"/>
    </location>
</feature>
<dbReference type="Gene3D" id="3.30.40.10">
    <property type="entry name" value="Zinc/RING finger domain, C3HC4 (zinc finger)"/>
    <property type="match status" value="1"/>
</dbReference>
<dbReference type="Pfam" id="PF00628">
    <property type="entry name" value="PHD"/>
    <property type="match status" value="1"/>
</dbReference>
<evidence type="ECO:0000313" key="11">
    <source>
        <dbReference type="RefSeq" id="XP_071905226.1"/>
    </source>
</evidence>
<dbReference type="RefSeq" id="XP_071905226.1">
    <property type="nucleotide sequence ID" value="XM_072049125.1"/>
</dbReference>
<name>A0ABM4UD59_COFAR</name>
<evidence type="ECO:0000259" key="8">
    <source>
        <dbReference type="PROSITE" id="PS50016"/>
    </source>
</evidence>
<dbReference type="InterPro" id="IPR032308">
    <property type="entry name" value="TDBD"/>
</dbReference>
<feature type="region of interest" description="Disordered" evidence="7">
    <location>
        <begin position="1223"/>
        <end position="1246"/>
    </location>
</feature>
<dbReference type="PROSITE" id="PS50016">
    <property type="entry name" value="ZF_PHD_2"/>
    <property type="match status" value="1"/>
</dbReference>
<dbReference type="InterPro" id="IPR016181">
    <property type="entry name" value="Acyl_CoA_acyltransferase"/>
</dbReference>
<evidence type="ECO:0000256" key="6">
    <source>
        <dbReference type="PROSITE-ProRule" id="PRU00146"/>
    </source>
</evidence>
<dbReference type="PANTHER" id="PTHR46508:SF2">
    <property type="entry name" value="INCREASED DNA METHYLATION 1"/>
    <property type="match status" value="1"/>
</dbReference>
<dbReference type="InterPro" id="IPR011011">
    <property type="entry name" value="Znf_FYVE_PHD"/>
</dbReference>
<feature type="region of interest" description="Disordered" evidence="7">
    <location>
        <begin position="79"/>
        <end position="115"/>
    </location>
</feature>
<keyword evidence="3 6" id="KW-0863">Zinc-finger</keyword>